<organism evidence="1 2">
    <name type="scientific">Rhizobium lemnae</name>
    <dbReference type="NCBI Taxonomy" id="1214924"/>
    <lineage>
        <taxon>Bacteria</taxon>
        <taxon>Pseudomonadati</taxon>
        <taxon>Pseudomonadota</taxon>
        <taxon>Alphaproteobacteria</taxon>
        <taxon>Hyphomicrobiales</taxon>
        <taxon>Rhizobiaceae</taxon>
        <taxon>Rhizobium/Agrobacterium group</taxon>
        <taxon>Rhizobium</taxon>
    </lineage>
</organism>
<dbReference type="Proteomes" id="UP001595697">
    <property type="component" value="Unassembled WGS sequence"/>
</dbReference>
<name>A0ABV8ED68_9HYPH</name>
<evidence type="ECO:0000313" key="2">
    <source>
        <dbReference type="Proteomes" id="UP001595697"/>
    </source>
</evidence>
<dbReference type="RefSeq" id="WP_247260073.1">
    <property type="nucleotide sequence ID" value="NZ_JALJQZ010000006.1"/>
</dbReference>
<evidence type="ECO:0000313" key="1">
    <source>
        <dbReference type="EMBL" id="MFC3969844.1"/>
    </source>
</evidence>
<keyword evidence="2" id="KW-1185">Reference proteome</keyword>
<gene>
    <name evidence="1" type="ORF">ACFOVS_17245</name>
</gene>
<comment type="caution">
    <text evidence="1">The sequence shown here is derived from an EMBL/GenBank/DDBJ whole genome shotgun (WGS) entry which is preliminary data.</text>
</comment>
<proteinExistence type="predicted"/>
<protein>
    <submittedName>
        <fullName evidence="1">Uncharacterized protein</fullName>
    </submittedName>
</protein>
<sequence>MSEWHSIWSSGPTRKVIRFTDIVGTASAQSIPIKDRQIVHRHVLV</sequence>
<dbReference type="EMBL" id="JBHSBD010000083">
    <property type="protein sequence ID" value="MFC3969844.1"/>
    <property type="molecule type" value="Genomic_DNA"/>
</dbReference>
<accession>A0ABV8ED68</accession>
<reference evidence="2" key="1">
    <citation type="journal article" date="2019" name="Int. J. Syst. Evol. Microbiol.">
        <title>The Global Catalogue of Microorganisms (GCM) 10K type strain sequencing project: providing services to taxonomists for standard genome sequencing and annotation.</title>
        <authorList>
            <consortium name="The Broad Institute Genomics Platform"/>
            <consortium name="The Broad Institute Genome Sequencing Center for Infectious Disease"/>
            <person name="Wu L."/>
            <person name="Ma J."/>
        </authorList>
    </citation>
    <scope>NUCLEOTIDE SEQUENCE [LARGE SCALE GENOMIC DNA]</scope>
    <source>
        <strain evidence="2">TBRC 5781</strain>
    </source>
</reference>